<dbReference type="AlphaFoldDB" id="A0A1H0S9J3"/>
<dbReference type="STRING" id="1090615.SAMN04515671_3977"/>
<dbReference type="GO" id="GO:0005886">
    <property type="term" value="C:plasma membrane"/>
    <property type="evidence" value="ECO:0007669"/>
    <property type="project" value="UniProtKB-SubCell"/>
</dbReference>
<evidence type="ECO:0000313" key="9">
    <source>
        <dbReference type="EMBL" id="SDP38462.1"/>
    </source>
</evidence>
<evidence type="ECO:0000256" key="4">
    <source>
        <dbReference type="ARBA" id="ARBA00022989"/>
    </source>
</evidence>
<keyword evidence="5 7" id="KW-0472">Membrane</keyword>
<gene>
    <name evidence="9" type="ORF">SAMN04515671_3977</name>
</gene>
<evidence type="ECO:0000256" key="6">
    <source>
        <dbReference type="SAM" id="MobiDB-lite"/>
    </source>
</evidence>
<proteinExistence type="predicted"/>
<keyword evidence="2" id="KW-1003">Cell membrane</keyword>
<accession>A0A1H0S9J3</accession>
<evidence type="ECO:0000256" key="1">
    <source>
        <dbReference type="ARBA" id="ARBA00004651"/>
    </source>
</evidence>
<reference evidence="9 10" key="1">
    <citation type="submission" date="2016-10" db="EMBL/GenBank/DDBJ databases">
        <authorList>
            <person name="de Groot N.N."/>
        </authorList>
    </citation>
    <scope>NUCLEOTIDE SEQUENCE [LARGE SCALE GENOMIC DNA]</scope>
    <source>
        <strain evidence="10">P4-7,KCTC 19426,CECT 7604</strain>
    </source>
</reference>
<organism evidence="9 10">
    <name type="scientific">Nakamurella panacisegetis</name>
    <dbReference type="NCBI Taxonomy" id="1090615"/>
    <lineage>
        <taxon>Bacteria</taxon>
        <taxon>Bacillati</taxon>
        <taxon>Actinomycetota</taxon>
        <taxon>Actinomycetes</taxon>
        <taxon>Nakamurellales</taxon>
        <taxon>Nakamurellaceae</taxon>
        <taxon>Nakamurella</taxon>
    </lineage>
</organism>
<evidence type="ECO:0000256" key="7">
    <source>
        <dbReference type="SAM" id="Phobius"/>
    </source>
</evidence>
<dbReference type="OrthoDB" id="5125307at2"/>
<dbReference type="RefSeq" id="WP_090479436.1">
    <property type="nucleotide sequence ID" value="NZ_LT629710.1"/>
</dbReference>
<comment type="subcellular location">
    <subcellularLocation>
        <location evidence="1">Cell membrane</location>
        <topology evidence="1">Multi-pass membrane protein</topology>
    </subcellularLocation>
</comment>
<evidence type="ECO:0000259" key="8">
    <source>
        <dbReference type="Pfam" id="PF13396"/>
    </source>
</evidence>
<evidence type="ECO:0000313" key="10">
    <source>
        <dbReference type="Proteomes" id="UP000198741"/>
    </source>
</evidence>
<keyword evidence="4 7" id="KW-1133">Transmembrane helix</keyword>
<feature type="region of interest" description="Disordered" evidence="6">
    <location>
        <begin position="1"/>
        <end position="32"/>
    </location>
</feature>
<evidence type="ECO:0000256" key="5">
    <source>
        <dbReference type="ARBA" id="ARBA00023136"/>
    </source>
</evidence>
<dbReference type="Pfam" id="PF13396">
    <property type="entry name" value="PLDc_N"/>
    <property type="match status" value="1"/>
</dbReference>
<keyword evidence="10" id="KW-1185">Reference proteome</keyword>
<feature type="transmembrane region" description="Helical" evidence="7">
    <location>
        <begin position="72"/>
        <end position="91"/>
    </location>
</feature>
<feature type="domain" description="Cardiolipin synthase N-terminal" evidence="8">
    <location>
        <begin position="50"/>
        <end position="92"/>
    </location>
</feature>
<sequence length="99" mass="10712">MSTQISAQDGDAAGTGRPAERRTGRKARSWADLSPGAKRGTVVGAAVQLALLTAALRDIARRPQNEIRGPKGMWVAVSFINFVGPVAYFVFGHQRVRRH</sequence>
<keyword evidence="3 7" id="KW-0812">Transmembrane</keyword>
<protein>
    <submittedName>
        <fullName evidence="9">Phospholipase_D-nuclease N-terminal</fullName>
    </submittedName>
</protein>
<name>A0A1H0S9J3_9ACTN</name>
<dbReference type="InterPro" id="IPR027379">
    <property type="entry name" value="CLS_N"/>
</dbReference>
<dbReference type="EMBL" id="LT629710">
    <property type="protein sequence ID" value="SDP38462.1"/>
    <property type="molecule type" value="Genomic_DNA"/>
</dbReference>
<evidence type="ECO:0000256" key="3">
    <source>
        <dbReference type="ARBA" id="ARBA00022692"/>
    </source>
</evidence>
<evidence type="ECO:0000256" key="2">
    <source>
        <dbReference type="ARBA" id="ARBA00022475"/>
    </source>
</evidence>
<dbReference type="Proteomes" id="UP000198741">
    <property type="component" value="Chromosome I"/>
</dbReference>